<protein>
    <submittedName>
        <fullName evidence="1">DUF4003 family protein</fullName>
    </submittedName>
</protein>
<dbReference type="Pfam" id="PF13170">
    <property type="entry name" value="DUF4003"/>
    <property type="match status" value="1"/>
</dbReference>
<organism evidence="1 2">
    <name type="scientific">Sporosarcina siberiensis</name>
    <dbReference type="NCBI Taxonomy" id="1365606"/>
    <lineage>
        <taxon>Bacteria</taxon>
        <taxon>Bacillati</taxon>
        <taxon>Bacillota</taxon>
        <taxon>Bacilli</taxon>
        <taxon>Bacillales</taxon>
        <taxon>Caryophanaceae</taxon>
        <taxon>Sporosarcina</taxon>
    </lineage>
</organism>
<dbReference type="EMBL" id="JBHUGI010000037">
    <property type="protein sequence ID" value="MFD1929631.1"/>
    <property type="molecule type" value="Genomic_DNA"/>
</dbReference>
<dbReference type="Proteomes" id="UP001597218">
    <property type="component" value="Unassembled WGS sequence"/>
</dbReference>
<sequence length="324" mass="36757">MDTNGIVNEVDRTYKKVKSLAGWTVDKNVVLTITSYYVTSEREFFAENLNHAMDSLKENSSWLSPLRGNLLPMIAAFLDKPGVDINEETARLFHKQRVLRNEGFRNTIHSYLAALLMTDDSTLYEQEAKNAKSLYNEMKKTHFFLTSDDDYAYAVLLAKKNENPVEHARSMRLYYDALRVKGLRSGDELQWMSQLMTYVDINFEEQLVSRAISILDCFKKEAKVQPLHYPMVAFLTVFGVSNTEITEIIELTHALEDSKLFSWNKEMALSIAMGYIMRELTDSHEEIGVSLIASIELIVQAQQAVIAATMASMAASSANNPANH</sequence>
<evidence type="ECO:0000313" key="1">
    <source>
        <dbReference type="EMBL" id="MFD1929631.1"/>
    </source>
</evidence>
<proteinExistence type="predicted"/>
<dbReference type="InterPro" id="IPR025062">
    <property type="entry name" value="DUF4003"/>
</dbReference>
<gene>
    <name evidence="1" type="ORF">ACFSFY_16450</name>
</gene>
<keyword evidence="2" id="KW-1185">Reference proteome</keyword>
<reference evidence="2" key="1">
    <citation type="journal article" date="2019" name="Int. J. Syst. Evol. Microbiol.">
        <title>The Global Catalogue of Microorganisms (GCM) 10K type strain sequencing project: providing services to taxonomists for standard genome sequencing and annotation.</title>
        <authorList>
            <consortium name="The Broad Institute Genomics Platform"/>
            <consortium name="The Broad Institute Genome Sequencing Center for Infectious Disease"/>
            <person name="Wu L."/>
            <person name="Ma J."/>
        </authorList>
    </citation>
    <scope>NUCLEOTIDE SEQUENCE [LARGE SCALE GENOMIC DNA]</scope>
    <source>
        <strain evidence="2">CGMCC 4.7177</strain>
    </source>
</reference>
<dbReference type="RefSeq" id="WP_381539953.1">
    <property type="nucleotide sequence ID" value="NZ_JBHUGI010000037.1"/>
</dbReference>
<comment type="caution">
    <text evidence="1">The sequence shown here is derived from an EMBL/GenBank/DDBJ whole genome shotgun (WGS) entry which is preliminary data.</text>
</comment>
<name>A0ABW4SKM0_9BACL</name>
<evidence type="ECO:0000313" key="2">
    <source>
        <dbReference type="Proteomes" id="UP001597218"/>
    </source>
</evidence>
<accession>A0ABW4SKM0</accession>